<evidence type="ECO:0000256" key="1">
    <source>
        <dbReference type="SAM" id="MobiDB-lite"/>
    </source>
</evidence>
<proteinExistence type="predicted"/>
<evidence type="ECO:0000313" key="3">
    <source>
        <dbReference type="Proteomes" id="UP001482520"/>
    </source>
</evidence>
<dbReference type="RefSeq" id="WP_349804237.1">
    <property type="nucleotide sequence ID" value="NZ_JBEGDP010000005.1"/>
</dbReference>
<sequence length="694" mass="70563">MPVTPTPRLLRPVVAPRRARAGRPGPAVATLLAVLLTGALAAGCGAAPAGDGPAGPAGPDLGTGGLRTTGDGAARATWLGGDLAPADSCADLAAAYADLGEDLVGPHGWEDPYFFLDSPFFAARGGAPELAASTRTASGPTAGMTRADPSATGTTVQEAGVDEPDTVKTEGSLLVRVAGGTLSTHDVGGSEVVGLGSLDLTATSLVDPELLLVGDTVVVVGRDRGAATTPRIAGTPTSTSTATSTRVLTVDVSDPTDPRVTASTAYDAGLVRAVQHGTVVRLVLSSDRPDLPFTTPRRAGGRTAATLANREVVRAATAADWLPGATVDDLTADGASTTAPAVACDDVAVPSQEAGLGTLAVLGLDAATPESAARSLVDPSGSGLLVDTDLAYASAERLYVATAPAWAGWDPTGAAGAGLTTVHELDLEGVSTSYVASGEVLGTLADRWAMDEVDGVLRLALGPAQGTGPANAVATLRRDGDRLVEAGRVDGLGRFESIESVRWFDDLAIVVTFRRVDPLHTVDLSDPDRPRLLGALTVPGFSAHLHPLGPRRLLGIGEGPDRGAWGAQVGLFDLGDLADPRPLGVHHFAAGTTLGASVDPRQLTWLPGARTALSVVYGPGRTRPHLAVVSLADGRVSARTLPLPRGTEARGVRTVLLADRRVVLLTDRSTTLLDAARLAPVPDPAPGSEQPPAR</sequence>
<organism evidence="2 3">
    <name type="scientific">Nocardioides kribbensis</name>
    <dbReference type="NCBI Taxonomy" id="305517"/>
    <lineage>
        <taxon>Bacteria</taxon>
        <taxon>Bacillati</taxon>
        <taxon>Actinomycetota</taxon>
        <taxon>Actinomycetes</taxon>
        <taxon>Propionibacteriales</taxon>
        <taxon>Nocardioidaceae</taxon>
        <taxon>Nocardioides</taxon>
    </lineage>
</organism>
<accession>A0ABV1NWZ9</accession>
<dbReference type="Pfam" id="PF09826">
    <property type="entry name" value="Beta_propel"/>
    <property type="match status" value="1"/>
</dbReference>
<protein>
    <submittedName>
        <fullName evidence="2">Beta-propeller domain-containing protein</fullName>
    </submittedName>
</protein>
<feature type="region of interest" description="Disordered" evidence="1">
    <location>
        <begin position="132"/>
        <end position="156"/>
    </location>
</feature>
<dbReference type="Proteomes" id="UP001482520">
    <property type="component" value="Unassembled WGS sequence"/>
</dbReference>
<evidence type="ECO:0000313" key="2">
    <source>
        <dbReference type="EMBL" id="MEQ7847042.1"/>
    </source>
</evidence>
<reference evidence="2 3" key="1">
    <citation type="submission" date="2024-02" db="EMBL/GenBank/DDBJ databases">
        <title>Full genome sequence of Nocardioides kribbensis.</title>
        <authorList>
            <person name="Poletto B.L."/>
            <person name="Silva G."/>
            <person name="Galante D."/>
            <person name="Campos K.R."/>
            <person name="Santos M.B.N."/>
            <person name="Sacchi C.T."/>
        </authorList>
    </citation>
    <scope>NUCLEOTIDE SEQUENCE [LARGE SCALE GENOMIC DNA]</scope>
    <source>
        <strain evidence="2 3">O4R</strain>
    </source>
</reference>
<name>A0ABV1NWZ9_9ACTN</name>
<dbReference type="InterPro" id="IPR019198">
    <property type="entry name" value="Beta_propeller_containing"/>
</dbReference>
<gene>
    <name evidence="2" type="ORF">V6R90_07105</name>
</gene>
<dbReference type="EMBL" id="JBEGDP010000005">
    <property type="protein sequence ID" value="MEQ7847042.1"/>
    <property type="molecule type" value="Genomic_DNA"/>
</dbReference>
<feature type="region of interest" description="Disordered" evidence="1">
    <location>
        <begin position="47"/>
        <end position="67"/>
    </location>
</feature>
<comment type="caution">
    <text evidence="2">The sequence shown here is derived from an EMBL/GenBank/DDBJ whole genome shotgun (WGS) entry which is preliminary data.</text>
</comment>
<keyword evidence="3" id="KW-1185">Reference proteome</keyword>